<proteinExistence type="predicted"/>
<dbReference type="RefSeq" id="WP_116887571.1">
    <property type="nucleotide sequence ID" value="NZ_CP031641.1"/>
</dbReference>
<evidence type="ECO:0000313" key="2">
    <source>
        <dbReference type="Proteomes" id="UP000258127"/>
    </source>
</evidence>
<evidence type="ECO:0000313" key="1">
    <source>
        <dbReference type="EMBL" id="AXO87081.1"/>
    </source>
</evidence>
<name>A0AAI8K8P2_9PSED</name>
<dbReference type="InterPro" id="IPR012902">
    <property type="entry name" value="N_methyl_site"/>
</dbReference>
<keyword evidence="2" id="KW-1185">Reference proteome</keyword>
<sequence>MSARQRGFGLMEALLALALGLMVLAAAGQVLFSGQQLWRVQGALARLQEDAMLVLQRLALDIRMTASFGCLSPEAVEFHDASARQAFAHPLHIEHLSDGRLARLSLVTAELSGTAGSPDWTLHTDCLEWAQVHGKRHSLPGAPLSIGLRRHTYRLQGGSLMLASGGFNASLIDNVRDFRVTRVEAEQGTRLDLQLILGDLEGQVERTYALSVALRNRLPPS</sequence>
<protein>
    <submittedName>
        <fullName evidence="1">Pilus assembly protein PilW</fullName>
    </submittedName>
</protein>
<accession>A0AAI8K8P2</accession>
<organism evidence="1 2">
    <name type="scientific">Pseudomonas parafulva</name>
    <dbReference type="NCBI Taxonomy" id="157782"/>
    <lineage>
        <taxon>Bacteria</taxon>
        <taxon>Pseudomonadati</taxon>
        <taxon>Pseudomonadota</taxon>
        <taxon>Gammaproteobacteria</taxon>
        <taxon>Pseudomonadales</taxon>
        <taxon>Pseudomonadaceae</taxon>
        <taxon>Pseudomonas</taxon>
    </lineage>
</organism>
<gene>
    <name evidence="1" type="ORF">DZC75_03330</name>
</gene>
<reference evidence="1 2" key="1">
    <citation type="submission" date="2018-08" db="EMBL/GenBank/DDBJ databases">
        <authorList>
            <person name="Lee Y."/>
            <person name="Kakembo D."/>
        </authorList>
    </citation>
    <scope>NUCLEOTIDE SEQUENCE [LARGE SCALE GENOMIC DNA]</scope>
    <source>
        <strain evidence="1 2">JBCS1880</strain>
    </source>
</reference>
<dbReference type="Pfam" id="PF07963">
    <property type="entry name" value="N_methyl"/>
    <property type="match status" value="1"/>
</dbReference>
<dbReference type="EMBL" id="CP031641">
    <property type="protein sequence ID" value="AXO87081.1"/>
    <property type="molecule type" value="Genomic_DNA"/>
</dbReference>
<dbReference type="Proteomes" id="UP000258127">
    <property type="component" value="Chromosome"/>
</dbReference>
<dbReference type="AlphaFoldDB" id="A0AAI8K8P2"/>